<evidence type="ECO:0000313" key="2">
    <source>
        <dbReference type="EMBL" id="MBC8588378.1"/>
    </source>
</evidence>
<name>A0A926ERG6_9FIRM</name>
<keyword evidence="3" id="KW-1185">Reference proteome</keyword>
<protein>
    <submittedName>
        <fullName evidence="2">Sporulation protein YqfD</fullName>
    </submittedName>
</protein>
<evidence type="ECO:0000313" key="3">
    <source>
        <dbReference type="Proteomes" id="UP000601171"/>
    </source>
</evidence>
<dbReference type="Proteomes" id="UP000601171">
    <property type="component" value="Unassembled WGS sequence"/>
</dbReference>
<proteinExistence type="predicted"/>
<feature type="transmembrane region" description="Helical" evidence="1">
    <location>
        <begin position="91"/>
        <end position="111"/>
    </location>
</feature>
<keyword evidence="1" id="KW-0472">Membrane</keyword>
<keyword evidence="1" id="KW-0812">Transmembrane</keyword>
<comment type="caution">
    <text evidence="2">The sequence shown here is derived from an EMBL/GenBank/DDBJ whole genome shotgun (WGS) entry which is preliminary data.</text>
</comment>
<dbReference type="RefSeq" id="WP_262429833.1">
    <property type="nucleotide sequence ID" value="NZ_JACRTG010000019.1"/>
</dbReference>
<dbReference type="NCBIfam" id="TIGR02876">
    <property type="entry name" value="spore_yqfD"/>
    <property type="match status" value="1"/>
</dbReference>
<keyword evidence="1" id="KW-1133">Transmembrane helix</keyword>
<sequence length="394" mass="45515">MLAIKIWNYLKGYVIIKIEGLSLERLLNLALTNDIYLWDVKRLNYFQVEANVSIKGLRDIEELVSKAGCKLTVLKNRGLPFLIEKIKHRKMFAAGFVAFFLLLIFLSSFIFKFEINGLEQTPKEEILELLEKNNINIGTLKRKISTEELELKILDEFNYFSFIEVQKKGVKLIIDVKEEPIPPERVDKSYPSNIIARKKGVIEKIVARNGTAVVKAGQIVQENQVLISGVIESESMGNYLVHADGDVLARTRYEANVEDQIVKKVEKETGKFMKQRGIKINNTGVKFIKDIPYESYKEIVREDELIDWDFLEIDFPIKLITYEYKETQITEVKQDIEFLKKSNQLKAIEKINEELFKEAKIASKNVIHSVEDNTLKTTVVIETIEEIGKQHIIK</sequence>
<organism evidence="2 3">
    <name type="scientific">Paratissierella segnis</name>
    <dbReference type="NCBI Taxonomy" id="2763679"/>
    <lineage>
        <taxon>Bacteria</taxon>
        <taxon>Bacillati</taxon>
        <taxon>Bacillota</taxon>
        <taxon>Tissierellia</taxon>
        <taxon>Tissierellales</taxon>
        <taxon>Tissierellaceae</taxon>
        <taxon>Paratissierella</taxon>
    </lineage>
</organism>
<dbReference type="Pfam" id="PF06898">
    <property type="entry name" value="YqfD"/>
    <property type="match status" value="1"/>
</dbReference>
<dbReference type="AlphaFoldDB" id="A0A926ERG6"/>
<dbReference type="EMBL" id="JACRTG010000019">
    <property type="protein sequence ID" value="MBC8588378.1"/>
    <property type="molecule type" value="Genomic_DNA"/>
</dbReference>
<gene>
    <name evidence="2" type="primary">yqfD</name>
    <name evidence="2" type="ORF">H8707_09005</name>
</gene>
<dbReference type="PIRSF" id="PIRSF029895">
    <property type="entry name" value="SpoIV"/>
    <property type="match status" value="1"/>
</dbReference>
<evidence type="ECO:0000256" key="1">
    <source>
        <dbReference type="SAM" id="Phobius"/>
    </source>
</evidence>
<dbReference type="InterPro" id="IPR010690">
    <property type="entry name" value="YqfD"/>
</dbReference>
<accession>A0A926ERG6</accession>
<reference evidence="2" key="1">
    <citation type="submission" date="2020-08" db="EMBL/GenBank/DDBJ databases">
        <title>Genome public.</title>
        <authorList>
            <person name="Liu C."/>
            <person name="Sun Q."/>
        </authorList>
    </citation>
    <scope>NUCLEOTIDE SEQUENCE</scope>
    <source>
        <strain evidence="2">BX21</strain>
    </source>
</reference>